<dbReference type="RefSeq" id="WP_121443185.1">
    <property type="nucleotide sequence ID" value="NZ_RCDA01000007.1"/>
</dbReference>
<dbReference type="Proteomes" id="UP000275461">
    <property type="component" value="Unassembled WGS sequence"/>
</dbReference>
<keyword evidence="3" id="KW-1185">Reference proteome</keyword>
<accession>A0A498BS49</accession>
<protein>
    <submittedName>
        <fullName evidence="2">Uncharacterized protein DUF4123</fullName>
    </submittedName>
</protein>
<dbReference type="Pfam" id="PF13503">
    <property type="entry name" value="DUF4123"/>
    <property type="match status" value="1"/>
</dbReference>
<name>A0A498BS49_9GAMM</name>
<organism evidence="2 3">
    <name type="scientific">Alkalispirillum mobile</name>
    <dbReference type="NCBI Taxonomy" id="85925"/>
    <lineage>
        <taxon>Bacteria</taxon>
        <taxon>Pseudomonadati</taxon>
        <taxon>Pseudomonadota</taxon>
        <taxon>Gammaproteobacteria</taxon>
        <taxon>Chromatiales</taxon>
        <taxon>Ectothiorhodospiraceae</taxon>
        <taxon>Alkalispirillum</taxon>
    </lineage>
</organism>
<gene>
    <name evidence="2" type="ORF">DFR31_2681</name>
</gene>
<evidence type="ECO:0000259" key="1">
    <source>
        <dbReference type="Pfam" id="PF13503"/>
    </source>
</evidence>
<feature type="domain" description="DUF4123" evidence="1">
    <location>
        <begin position="13"/>
        <end position="127"/>
    </location>
</feature>
<evidence type="ECO:0000313" key="2">
    <source>
        <dbReference type="EMBL" id="RLK46392.1"/>
    </source>
</evidence>
<proteinExistence type="predicted"/>
<dbReference type="EMBL" id="RCDA01000007">
    <property type="protein sequence ID" value="RLK46392.1"/>
    <property type="molecule type" value="Genomic_DNA"/>
</dbReference>
<dbReference type="InterPro" id="IPR025391">
    <property type="entry name" value="DUF4123"/>
</dbReference>
<comment type="caution">
    <text evidence="2">The sequence shown here is derived from an EMBL/GenBank/DDBJ whole genome shotgun (WGS) entry which is preliminary data.</text>
</comment>
<evidence type="ECO:0000313" key="3">
    <source>
        <dbReference type="Proteomes" id="UP000275461"/>
    </source>
</evidence>
<dbReference type="AlphaFoldDB" id="A0A498BS49"/>
<reference evidence="2 3" key="1">
    <citation type="submission" date="2018-10" db="EMBL/GenBank/DDBJ databases">
        <title>Genomic Encyclopedia of Type Strains, Phase IV (KMG-IV): sequencing the most valuable type-strain genomes for metagenomic binning, comparative biology and taxonomic classification.</title>
        <authorList>
            <person name="Goeker M."/>
        </authorList>
    </citation>
    <scope>NUCLEOTIDE SEQUENCE [LARGE SCALE GENOMIC DNA]</scope>
    <source>
        <strain evidence="2 3">DSM 12769</strain>
    </source>
</reference>
<sequence length="263" mass="28961">MDISHNPENVLMLLDGATTDAPRLAYQHDDAPELERLYAGTPHQAAISVSPCLVRPSPGSELLAAPETWQDHGILLESPADLPVVANHLRSLISLRLPSGQGAYCRFYSPGQMIPFLCALDPEELRAFSGPIHAWHLPGTDYVIRAASAGPARNAADEGWFQMSDDHMKHLQEQSRWLFRMRVARLSGLAGQPDGQLRCARLIERAEHYGFRSELEVGRFVALAAAHAPRLEEQDGQGILRTDGWQPAKRLDALEQLALGGAR</sequence>
<dbReference type="OrthoDB" id="6844501at2"/>